<name>A0A4Y2MWM2_ARAVE</name>
<proteinExistence type="predicted"/>
<evidence type="ECO:0000313" key="1">
    <source>
        <dbReference type="EMBL" id="GBN30750.1"/>
    </source>
</evidence>
<dbReference type="EMBL" id="BGPR01124876">
    <property type="protein sequence ID" value="GBN30750.1"/>
    <property type="molecule type" value="Genomic_DNA"/>
</dbReference>
<accession>A0A4Y2MWM2</accession>
<organism evidence="1 2">
    <name type="scientific">Araneus ventricosus</name>
    <name type="common">Orbweaver spider</name>
    <name type="synonym">Epeira ventricosa</name>
    <dbReference type="NCBI Taxonomy" id="182803"/>
    <lineage>
        <taxon>Eukaryota</taxon>
        <taxon>Metazoa</taxon>
        <taxon>Ecdysozoa</taxon>
        <taxon>Arthropoda</taxon>
        <taxon>Chelicerata</taxon>
        <taxon>Arachnida</taxon>
        <taxon>Araneae</taxon>
        <taxon>Araneomorphae</taxon>
        <taxon>Entelegynae</taxon>
        <taxon>Araneoidea</taxon>
        <taxon>Araneidae</taxon>
        <taxon>Araneus</taxon>
    </lineage>
</organism>
<comment type="caution">
    <text evidence="1">The sequence shown here is derived from an EMBL/GenBank/DDBJ whole genome shotgun (WGS) entry which is preliminary data.</text>
</comment>
<evidence type="ECO:0000313" key="2">
    <source>
        <dbReference type="Proteomes" id="UP000499080"/>
    </source>
</evidence>
<keyword evidence="2" id="KW-1185">Reference proteome</keyword>
<dbReference type="AlphaFoldDB" id="A0A4Y2MWM2"/>
<protein>
    <recommendedName>
        <fullName evidence="3">Reverse transcriptase domain-containing protein</fullName>
    </recommendedName>
</protein>
<sequence>MGIRFLLREKSMRSLCGSRAYLDPTIHIRNATFQWLTEIKFLGIIFDRKLTFLPHILHLRKNCDRSLNILESDSQYFLGADRTSLPMYKHILSCIDYGFSMVYGSCSVSPSYVELDTTHHILFSGFVSEAFLNLTQGESLCCLSPATTHLAASKNIRSYITFRALSVLRLYRVVSLTLPVSLRDI</sequence>
<evidence type="ECO:0008006" key="3">
    <source>
        <dbReference type="Google" id="ProtNLM"/>
    </source>
</evidence>
<gene>
    <name evidence="1" type="ORF">AVEN_188964_1</name>
</gene>
<dbReference type="Proteomes" id="UP000499080">
    <property type="component" value="Unassembled WGS sequence"/>
</dbReference>
<reference evidence="1 2" key="1">
    <citation type="journal article" date="2019" name="Sci. Rep.">
        <title>Orb-weaving spider Araneus ventricosus genome elucidates the spidroin gene catalogue.</title>
        <authorList>
            <person name="Kono N."/>
            <person name="Nakamura H."/>
            <person name="Ohtoshi R."/>
            <person name="Moran D.A.P."/>
            <person name="Shinohara A."/>
            <person name="Yoshida Y."/>
            <person name="Fujiwara M."/>
            <person name="Mori M."/>
            <person name="Tomita M."/>
            <person name="Arakawa K."/>
        </authorList>
    </citation>
    <scope>NUCLEOTIDE SEQUENCE [LARGE SCALE GENOMIC DNA]</scope>
</reference>
<dbReference type="OrthoDB" id="6510087at2759"/>